<dbReference type="RefSeq" id="WP_169415475.1">
    <property type="nucleotide sequence ID" value="NZ_JAAXKZ010000131.1"/>
</dbReference>
<keyword evidence="5" id="KW-0732">Signal</keyword>
<dbReference type="InterPro" id="IPR024370">
    <property type="entry name" value="PBP_domain"/>
</dbReference>
<dbReference type="EMBL" id="JAAXKZ010000131">
    <property type="protein sequence ID" value="NMH94786.1"/>
    <property type="molecule type" value="Genomic_DNA"/>
</dbReference>
<dbReference type="InterPro" id="IPR050962">
    <property type="entry name" value="Phosphate-bind_PstS"/>
</dbReference>
<keyword evidence="2 4" id="KW-0813">Transport</keyword>
<evidence type="ECO:0000256" key="5">
    <source>
        <dbReference type="SAM" id="SignalP"/>
    </source>
</evidence>
<dbReference type="PANTHER" id="PTHR42996:SF1">
    <property type="entry name" value="PHOSPHATE-BINDING PROTEIN PSTS"/>
    <property type="match status" value="1"/>
</dbReference>
<dbReference type="GO" id="GO:0035435">
    <property type="term" value="P:phosphate ion transmembrane transport"/>
    <property type="evidence" value="ECO:0007669"/>
    <property type="project" value="InterPro"/>
</dbReference>
<dbReference type="Pfam" id="PF12849">
    <property type="entry name" value="PBP_like_2"/>
    <property type="match status" value="1"/>
</dbReference>
<evidence type="ECO:0000313" key="7">
    <source>
        <dbReference type="EMBL" id="NMH94786.1"/>
    </source>
</evidence>
<dbReference type="PROSITE" id="PS51257">
    <property type="entry name" value="PROKAR_LIPOPROTEIN"/>
    <property type="match status" value="1"/>
</dbReference>
<dbReference type="PANTHER" id="PTHR42996">
    <property type="entry name" value="PHOSPHATE-BINDING PROTEIN PSTS"/>
    <property type="match status" value="1"/>
</dbReference>
<feature type="signal peptide" evidence="5">
    <location>
        <begin position="1"/>
        <end position="22"/>
    </location>
</feature>
<accession>A0A848DQS5</accession>
<comment type="caution">
    <text evidence="7">The sequence shown here is derived from an EMBL/GenBank/DDBJ whole genome shotgun (WGS) entry which is preliminary data.</text>
</comment>
<protein>
    <recommendedName>
        <fullName evidence="4">Phosphate-binding protein</fullName>
    </recommendedName>
</protein>
<dbReference type="Gene3D" id="3.40.190.10">
    <property type="entry name" value="Periplasmic binding protein-like II"/>
    <property type="match status" value="2"/>
</dbReference>
<evidence type="ECO:0000256" key="2">
    <source>
        <dbReference type="ARBA" id="ARBA00022448"/>
    </source>
</evidence>
<gene>
    <name evidence="7" type="primary">pstS</name>
    <name evidence="7" type="ORF">HF519_25065</name>
</gene>
<evidence type="ECO:0000256" key="1">
    <source>
        <dbReference type="ARBA" id="ARBA00008725"/>
    </source>
</evidence>
<evidence type="ECO:0000256" key="4">
    <source>
        <dbReference type="PIRNR" id="PIRNR002756"/>
    </source>
</evidence>
<dbReference type="AlphaFoldDB" id="A0A848DQS5"/>
<dbReference type="GO" id="GO:0042301">
    <property type="term" value="F:phosphate ion binding"/>
    <property type="evidence" value="ECO:0007669"/>
    <property type="project" value="InterPro"/>
</dbReference>
<comment type="similarity">
    <text evidence="1 4">Belongs to the PstS family.</text>
</comment>
<keyword evidence="3 4" id="KW-0592">Phosphate transport</keyword>
<dbReference type="SUPFAM" id="SSF53850">
    <property type="entry name" value="Periplasmic binding protein-like II"/>
    <property type="match status" value="1"/>
</dbReference>
<proteinExistence type="inferred from homology"/>
<sequence>MRHGSRARLAAVGIATSGALLLAGCGAANESGSAGGQAGGSNLSGAIAGAGASSQQAAQTAWIAGFTGANPDATVNYEPSGSGAGRTQFAAGGVAFAGSDAYLKGDQLARSKQRCGGEIVELPVYVSPIAVVYNLPGVKDLKLAPATIAGIFNRQITKWNAPQIAADNPGVALPDQAITPVNRSDESGTTENFTEYLAAAAGPAWPHEPDGNWPVAGGEAAQGTSGVVGAVTAGAGTIGYADESQAGELGKVQVKVGDEFVAPTPQAAAAVLDASKRVEGQGQYSYAFDLARNTTASGTYPIVLVSYVLACSKYADAAQADLVKGYLSYITSAEGQEAAAKTAGSAPISDTLRGQLTPAVQAISAGA</sequence>
<reference evidence="7 8" key="1">
    <citation type="submission" date="2020-04" db="EMBL/GenBank/DDBJ databases">
        <authorList>
            <person name="Klaysubun C."/>
            <person name="Duangmal K."/>
            <person name="Lipun K."/>
        </authorList>
    </citation>
    <scope>NUCLEOTIDE SEQUENCE [LARGE SCALE GENOMIC DNA]</scope>
    <source>
        <strain evidence="7 8">DSM 45300</strain>
    </source>
</reference>
<name>A0A848DQS5_9PSEU</name>
<feature type="domain" description="PBP" evidence="6">
    <location>
        <begin position="38"/>
        <end position="334"/>
    </location>
</feature>
<evidence type="ECO:0000259" key="6">
    <source>
        <dbReference type="Pfam" id="PF12849"/>
    </source>
</evidence>
<dbReference type="PIRSF" id="PIRSF002756">
    <property type="entry name" value="PstS"/>
    <property type="match status" value="1"/>
</dbReference>
<dbReference type="GO" id="GO:0043190">
    <property type="term" value="C:ATP-binding cassette (ABC) transporter complex"/>
    <property type="evidence" value="ECO:0007669"/>
    <property type="project" value="InterPro"/>
</dbReference>
<dbReference type="InterPro" id="IPR005673">
    <property type="entry name" value="ABC_phos-bd_PstS"/>
</dbReference>
<dbReference type="NCBIfam" id="TIGR00975">
    <property type="entry name" value="3a0107s03"/>
    <property type="match status" value="1"/>
</dbReference>
<evidence type="ECO:0000256" key="3">
    <source>
        <dbReference type="ARBA" id="ARBA00022592"/>
    </source>
</evidence>
<keyword evidence="8" id="KW-1185">Reference proteome</keyword>
<dbReference type="Proteomes" id="UP000586918">
    <property type="component" value="Unassembled WGS sequence"/>
</dbReference>
<organism evidence="7 8">
    <name type="scientific">Pseudonocardia bannensis</name>
    <dbReference type="NCBI Taxonomy" id="630973"/>
    <lineage>
        <taxon>Bacteria</taxon>
        <taxon>Bacillati</taxon>
        <taxon>Actinomycetota</taxon>
        <taxon>Actinomycetes</taxon>
        <taxon>Pseudonocardiales</taxon>
        <taxon>Pseudonocardiaceae</taxon>
        <taxon>Pseudonocardia</taxon>
    </lineage>
</organism>
<evidence type="ECO:0000313" key="8">
    <source>
        <dbReference type="Proteomes" id="UP000586918"/>
    </source>
</evidence>
<feature type="chain" id="PRO_5038558595" description="Phosphate-binding protein" evidence="5">
    <location>
        <begin position="23"/>
        <end position="367"/>
    </location>
</feature>
<dbReference type="CDD" id="cd13565">
    <property type="entry name" value="PBP2_PstS"/>
    <property type="match status" value="1"/>
</dbReference>